<evidence type="ECO:0000256" key="1">
    <source>
        <dbReference type="ARBA" id="ARBA00022679"/>
    </source>
</evidence>
<feature type="domain" description="Beta-ketoacyl-[acyl-carrier-protein] synthase III N-terminal" evidence="4">
    <location>
        <begin position="133"/>
        <end position="211"/>
    </location>
</feature>
<feature type="domain" description="Beta-ketoacyl-[acyl-carrier-protein] synthase III C-terminal" evidence="3">
    <location>
        <begin position="271"/>
        <end position="345"/>
    </location>
</feature>
<reference evidence="5" key="1">
    <citation type="submission" date="2020-05" db="EMBL/GenBank/DDBJ databases">
        <authorList>
            <person name="Chiriac C."/>
            <person name="Salcher M."/>
            <person name="Ghai R."/>
            <person name="Kavagutti S V."/>
        </authorList>
    </citation>
    <scope>NUCLEOTIDE SEQUENCE</scope>
</reference>
<dbReference type="InterPro" id="IPR013747">
    <property type="entry name" value="ACP_syn_III_C"/>
</dbReference>
<proteinExistence type="predicted"/>
<evidence type="ECO:0000313" key="5">
    <source>
        <dbReference type="EMBL" id="CAB4548290.1"/>
    </source>
</evidence>
<dbReference type="GO" id="GO:0004315">
    <property type="term" value="F:3-oxoacyl-[acyl-carrier-protein] synthase activity"/>
    <property type="evidence" value="ECO:0007669"/>
    <property type="project" value="InterPro"/>
</dbReference>
<dbReference type="Pfam" id="PF08545">
    <property type="entry name" value="ACP_syn_III"/>
    <property type="match status" value="1"/>
</dbReference>
<dbReference type="EMBL" id="CAEZSR010000020">
    <property type="protein sequence ID" value="CAB4548290.1"/>
    <property type="molecule type" value="Genomic_DNA"/>
</dbReference>
<keyword evidence="2" id="KW-0012">Acyltransferase</keyword>
<name>A0A6J6CA91_9ZZZZ</name>
<dbReference type="Gene3D" id="3.40.47.10">
    <property type="match status" value="2"/>
</dbReference>
<gene>
    <name evidence="5" type="ORF">UFOPK1493_00849</name>
</gene>
<dbReference type="GO" id="GO:0044550">
    <property type="term" value="P:secondary metabolite biosynthetic process"/>
    <property type="evidence" value="ECO:0007669"/>
    <property type="project" value="TreeGrafter"/>
</dbReference>
<dbReference type="SUPFAM" id="SSF53901">
    <property type="entry name" value="Thiolase-like"/>
    <property type="match status" value="1"/>
</dbReference>
<dbReference type="PANTHER" id="PTHR34069:SF3">
    <property type="entry name" value="ACYL-COA:ACYL-COA ALKYLTRANSFERASE"/>
    <property type="match status" value="1"/>
</dbReference>
<dbReference type="PANTHER" id="PTHR34069">
    <property type="entry name" value="3-OXOACYL-[ACYL-CARRIER-PROTEIN] SYNTHASE 3"/>
    <property type="match status" value="1"/>
</dbReference>
<dbReference type="AlphaFoldDB" id="A0A6J6CA91"/>
<evidence type="ECO:0000259" key="4">
    <source>
        <dbReference type="Pfam" id="PF08545"/>
    </source>
</evidence>
<protein>
    <submittedName>
        <fullName evidence="5">Unannotated protein</fullName>
    </submittedName>
</protein>
<dbReference type="Pfam" id="PF08541">
    <property type="entry name" value="ACP_syn_III_C"/>
    <property type="match status" value="1"/>
</dbReference>
<evidence type="ECO:0000259" key="3">
    <source>
        <dbReference type="Pfam" id="PF08541"/>
    </source>
</evidence>
<dbReference type="InterPro" id="IPR013751">
    <property type="entry name" value="ACP_syn_III_N"/>
</dbReference>
<dbReference type="GO" id="GO:0006633">
    <property type="term" value="P:fatty acid biosynthetic process"/>
    <property type="evidence" value="ECO:0007669"/>
    <property type="project" value="InterPro"/>
</dbReference>
<evidence type="ECO:0000256" key="2">
    <source>
        <dbReference type="ARBA" id="ARBA00023315"/>
    </source>
</evidence>
<organism evidence="5">
    <name type="scientific">freshwater metagenome</name>
    <dbReference type="NCBI Taxonomy" id="449393"/>
    <lineage>
        <taxon>unclassified sequences</taxon>
        <taxon>metagenomes</taxon>
        <taxon>ecological metagenomes</taxon>
    </lineage>
</organism>
<sequence length="352" mass="37827">MTANSGKASAANANAVYTHHRAGVVSVEAVEAPEVVTSDWIDEQLAPTYERWGMRPGLLAELAGIKERRWWPEGVTFDQAAAMAGRKAIESSGVDPSEIGMMISTSVCKHHLEPSVACAVHHQLGLAPSCTNFDLANACLGFVNAIHLACTAIDAGFIKYALIVDGEGSRYTQQQTIARLQQETASFTDVFDEFASLTLGSGAAAMVLGNLDQHPDAHRVMGGIARAGTQHHTLCVGDLDKMTTDTKRLLEAGLDLAQEAWKDSTVDFDWANTGMDRYIIHQVSSVHTKLICERLGIPTDKVPLTYPFYGNVGPAAIPITLANVQQELSSGDRVLCMGIGSGLNTSFTEIVW</sequence>
<keyword evidence="1" id="KW-0808">Transferase</keyword>
<dbReference type="NCBIfam" id="NF006720">
    <property type="entry name" value="PRK09258.1"/>
    <property type="match status" value="1"/>
</dbReference>
<accession>A0A6J6CA91</accession>
<dbReference type="InterPro" id="IPR016039">
    <property type="entry name" value="Thiolase-like"/>
</dbReference>